<sequence>GPAGGQGFGWKALSPCDSGHYNPTLSPKPLQLHPRHPCKYDTELREGGKWRMGIWRNGRLPLGTSQYSESRDRMPVGLSSRDQSHEFQRRQEQSDTKGTSMASASGCELTLHTGTKPTSAPLETRRAIEETVSSSPAGSFPNYKTVQQKQAKEEEMDQRFHGGTFPFNMANKEQVSAVT</sequence>
<feature type="region of interest" description="Disordered" evidence="1">
    <location>
        <begin position="61"/>
        <end position="156"/>
    </location>
</feature>
<organism evidence="2 3">
    <name type="scientific">Albula glossodonta</name>
    <name type="common">roundjaw bonefish</name>
    <dbReference type="NCBI Taxonomy" id="121402"/>
    <lineage>
        <taxon>Eukaryota</taxon>
        <taxon>Metazoa</taxon>
        <taxon>Chordata</taxon>
        <taxon>Craniata</taxon>
        <taxon>Vertebrata</taxon>
        <taxon>Euteleostomi</taxon>
        <taxon>Actinopterygii</taxon>
        <taxon>Neopterygii</taxon>
        <taxon>Teleostei</taxon>
        <taxon>Albuliformes</taxon>
        <taxon>Albulidae</taxon>
        <taxon>Albula</taxon>
    </lineage>
</organism>
<feature type="compositionally biased region" description="Basic and acidic residues" evidence="1">
    <location>
        <begin position="82"/>
        <end position="95"/>
    </location>
</feature>
<feature type="non-terminal residue" evidence="2">
    <location>
        <position position="1"/>
    </location>
</feature>
<name>A0A8T2N6N1_9TELE</name>
<protein>
    <submittedName>
        <fullName evidence="2">Uncharacterized protein</fullName>
    </submittedName>
</protein>
<reference evidence="2" key="1">
    <citation type="thesis" date="2021" institute="BYU ScholarsArchive" country="Provo, UT, USA">
        <title>Applications of and Algorithms for Genome Assembly and Genomic Analyses with an Emphasis on Marine Teleosts.</title>
        <authorList>
            <person name="Pickett B.D."/>
        </authorList>
    </citation>
    <scope>NUCLEOTIDE SEQUENCE</scope>
    <source>
        <strain evidence="2">HI-2016</strain>
    </source>
</reference>
<evidence type="ECO:0000256" key="1">
    <source>
        <dbReference type="SAM" id="MobiDB-lite"/>
    </source>
</evidence>
<accession>A0A8T2N6N1</accession>
<proteinExistence type="predicted"/>
<evidence type="ECO:0000313" key="2">
    <source>
        <dbReference type="EMBL" id="KAG9333352.1"/>
    </source>
</evidence>
<dbReference type="EMBL" id="JAFBMS010000204">
    <property type="protein sequence ID" value="KAG9333352.1"/>
    <property type="molecule type" value="Genomic_DNA"/>
</dbReference>
<dbReference type="Proteomes" id="UP000824540">
    <property type="component" value="Unassembled WGS sequence"/>
</dbReference>
<evidence type="ECO:0000313" key="3">
    <source>
        <dbReference type="Proteomes" id="UP000824540"/>
    </source>
</evidence>
<feature type="compositionally biased region" description="Polar residues" evidence="1">
    <location>
        <begin position="131"/>
        <end position="149"/>
    </location>
</feature>
<keyword evidence="3" id="KW-1185">Reference proteome</keyword>
<comment type="caution">
    <text evidence="2">The sequence shown here is derived from an EMBL/GenBank/DDBJ whole genome shotgun (WGS) entry which is preliminary data.</text>
</comment>
<gene>
    <name evidence="2" type="ORF">JZ751_012761</name>
</gene>
<dbReference type="AlphaFoldDB" id="A0A8T2N6N1"/>